<sequence length="63" mass="6872">MKKKKISLEKKLTLKKEAVASLNATQQQSIAGGAIFTRLLTCDVTREASCETIPPGEYNCIVC</sequence>
<dbReference type="InterPro" id="IPR058238">
    <property type="entry name" value="Lant_leader_dom"/>
</dbReference>
<gene>
    <name evidence="1" type="ORF">CLV59_107188</name>
</gene>
<evidence type="ECO:0000313" key="2">
    <source>
        <dbReference type="Proteomes" id="UP000249819"/>
    </source>
</evidence>
<dbReference type="Proteomes" id="UP000249819">
    <property type="component" value="Unassembled WGS sequence"/>
</dbReference>
<comment type="caution">
    <text evidence="1">The sequence shown here is derived from an EMBL/GenBank/DDBJ whole genome shotgun (WGS) entry which is preliminary data.</text>
</comment>
<dbReference type="OrthoDB" id="679924at2"/>
<dbReference type="AlphaFoldDB" id="A0A327VQG5"/>
<evidence type="ECO:0008006" key="3">
    <source>
        <dbReference type="Google" id="ProtNLM"/>
    </source>
</evidence>
<dbReference type="NCBIfam" id="NF038153">
    <property type="entry name" value="lant_leader_L1a"/>
    <property type="match status" value="1"/>
</dbReference>
<reference evidence="1 2" key="1">
    <citation type="submission" date="2018-06" db="EMBL/GenBank/DDBJ databases">
        <title>Genomic Encyclopedia of Archaeal and Bacterial Type Strains, Phase II (KMG-II): from individual species to whole genera.</title>
        <authorList>
            <person name="Goeker M."/>
        </authorList>
    </citation>
    <scope>NUCLEOTIDE SEQUENCE [LARGE SCALE GENOMIC DNA]</scope>
    <source>
        <strain evidence="1 2">DSM 29821</strain>
    </source>
</reference>
<evidence type="ECO:0000313" key="1">
    <source>
        <dbReference type="EMBL" id="RAJ77421.1"/>
    </source>
</evidence>
<proteinExistence type="predicted"/>
<dbReference type="EMBL" id="QLMA01000007">
    <property type="protein sequence ID" value="RAJ77421.1"/>
    <property type="molecule type" value="Genomic_DNA"/>
</dbReference>
<dbReference type="RefSeq" id="WP_111594014.1">
    <property type="nucleotide sequence ID" value="NZ_QLMA01000007.1"/>
</dbReference>
<protein>
    <recommendedName>
        <fullName evidence="3">Class I lanthipeptide</fullName>
    </recommendedName>
</protein>
<accession>A0A327VQG5</accession>
<name>A0A327VQG5_9BACT</name>
<organism evidence="1 2">
    <name type="scientific">Chitinophaga dinghuensis</name>
    <dbReference type="NCBI Taxonomy" id="1539050"/>
    <lineage>
        <taxon>Bacteria</taxon>
        <taxon>Pseudomonadati</taxon>
        <taxon>Bacteroidota</taxon>
        <taxon>Chitinophagia</taxon>
        <taxon>Chitinophagales</taxon>
        <taxon>Chitinophagaceae</taxon>
        <taxon>Chitinophaga</taxon>
    </lineage>
</organism>
<keyword evidence="2" id="KW-1185">Reference proteome</keyword>